<organism evidence="1 2">
    <name type="scientific">Xylanibacter ruminicola</name>
    <name type="common">Prevotella ruminicola</name>
    <dbReference type="NCBI Taxonomy" id="839"/>
    <lineage>
        <taxon>Bacteria</taxon>
        <taxon>Pseudomonadati</taxon>
        <taxon>Bacteroidota</taxon>
        <taxon>Bacteroidia</taxon>
        <taxon>Bacteroidales</taxon>
        <taxon>Prevotellaceae</taxon>
        <taxon>Xylanibacter</taxon>
    </lineage>
</organism>
<evidence type="ECO:0000313" key="2">
    <source>
        <dbReference type="Proteomes" id="UP000887097"/>
    </source>
</evidence>
<dbReference type="EMBL" id="BPTT01000001">
    <property type="protein sequence ID" value="GJG34317.1"/>
    <property type="molecule type" value="Genomic_DNA"/>
</dbReference>
<gene>
    <name evidence="1" type="ORF">PRMUPPPA20_24260</name>
</gene>
<dbReference type="Proteomes" id="UP000887097">
    <property type="component" value="Unassembled WGS sequence"/>
</dbReference>
<name>A0AA37I4G7_XYLRU</name>
<accession>A0AA37I4G7</accession>
<dbReference type="AlphaFoldDB" id="A0AA37I4G7"/>
<evidence type="ECO:0000313" key="1">
    <source>
        <dbReference type="EMBL" id="GJG34317.1"/>
    </source>
</evidence>
<comment type="caution">
    <text evidence="1">The sequence shown here is derived from an EMBL/GenBank/DDBJ whole genome shotgun (WGS) entry which is preliminary data.</text>
</comment>
<dbReference type="RefSeq" id="WP_013064692.1">
    <property type="nucleotide sequence ID" value="NZ_BPTT01000001.1"/>
</dbReference>
<dbReference type="GeneID" id="31501451"/>
<reference evidence="1" key="1">
    <citation type="submission" date="2021-08" db="EMBL/GenBank/DDBJ databases">
        <title>Prevotella lacticifex sp. nov., isolated from rumen of cow.</title>
        <authorList>
            <person name="Shinkai T."/>
            <person name="Ikeyama N."/>
            <person name="Kumagai M."/>
            <person name="Ohmori H."/>
            <person name="Sakamoto M."/>
            <person name="Ohkuma M."/>
            <person name="Mitsumori M."/>
        </authorList>
    </citation>
    <scope>NUCLEOTIDE SEQUENCE</scope>
    <source>
        <strain evidence="1">JCM 8259</strain>
    </source>
</reference>
<protein>
    <submittedName>
        <fullName evidence="1">Uncharacterized protein</fullName>
    </submittedName>
</protein>
<sequence>MTFALVCIAMLLALGLIALVANWFDKSEDVIEQGHDCSTCTAADEGSCKIHCLLEEKKQKSISE</sequence>
<proteinExistence type="predicted"/>